<evidence type="ECO:0000256" key="1">
    <source>
        <dbReference type="ARBA" id="ARBA00004328"/>
    </source>
</evidence>
<proteinExistence type="predicted"/>
<dbReference type="OrthoDB" id="94at10239"/>
<keyword evidence="2" id="KW-1230">Viral tail fiber protein</keyword>
<feature type="domain" description="Long-tail fiber proximal subunit trimerization" evidence="5">
    <location>
        <begin position="450"/>
        <end position="503"/>
    </location>
</feature>
<dbReference type="KEGG" id="vg:26638166"/>
<dbReference type="GeneID" id="26638166"/>
<gene>
    <name evidence="6" type="ORF">PM2_273</name>
</gene>
<keyword evidence="7" id="KW-1185">Reference proteome</keyword>
<dbReference type="RefSeq" id="YP_009211694.1">
    <property type="nucleotide sequence ID" value="NC_028940.1"/>
</dbReference>
<evidence type="ECO:0000256" key="2">
    <source>
        <dbReference type="ARBA" id="ARBA00022672"/>
    </source>
</evidence>
<dbReference type="Pfam" id="PF21446">
    <property type="entry name" value="Gp34_trimer"/>
    <property type="match status" value="1"/>
</dbReference>
<dbReference type="InterPro" id="IPR048390">
    <property type="entry name" value="Gp34_trimer"/>
</dbReference>
<dbReference type="InterPro" id="IPR048388">
    <property type="entry name" value="Gp37_trimer"/>
</dbReference>
<keyword evidence="2" id="KW-0946">Virion</keyword>
<dbReference type="GO" id="GO:0098024">
    <property type="term" value="C:virus tail, fiber"/>
    <property type="evidence" value="ECO:0007669"/>
    <property type="project" value="UniProtKB-KW"/>
</dbReference>
<organism evidence="6 7">
    <name type="scientific">Pectobacterium bacteriophage PM2</name>
    <dbReference type="NCBI Taxonomy" id="1429794"/>
    <lineage>
        <taxon>Viruses</taxon>
        <taxon>Duplodnaviria</taxon>
        <taxon>Heunggongvirae</taxon>
        <taxon>Uroviricota</taxon>
        <taxon>Caudoviricetes</taxon>
        <taxon>Pantevenvirales</taxon>
        <taxon>Straboviridae</taxon>
        <taxon>Tevenvirinae</taxon>
        <taxon>Mosugukvirus</taxon>
        <taxon>Mosugukvirus pm2</taxon>
    </lineage>
</organism>
<evidence type="ECO:0000256" key="3">
    <source>
        <dbReference type="ARBA" id="ARBA00022732"/>
    </source>
</evidence>
<evidence type="ECO:0000313" key="6">
    <source>
        <dbReference type="EMBL" id="AHY25235.1"/>
    </source>
</evidence>
<name>A0A0A0Q2I1_9CAUD</name>
<protein>
    <submittedName>
        <fullName evidence="6">Long tail fiber distal subunit</fullName>
    </submittedName>
</protein>
<dbReference type="Pfam" id="PF20744">
    <property type="entry name" value="gp37_trimer"/>
    <property type="match status" value="1"/>
</dbReference>
<dbReference type="EMBL" id="KF835987">
    <property type="protein sequence ID" value="AHY25235.1"/>
    <property type="molecule type" value="Genomic_DNA"/>
</dbReference>
<evidence type="ECO:0000259" key="5">
    <source>
        <dbReference type="Pfam" id="PF21446"/>
    </source>
</evidence>
<dbReference type="Proteomes" id="UP000030739">
    <property type="component" value="Segment"/>
</dbReference>
<accession>A0A0A0Q2I1</accession>
<comment type="subcellular location">
    <subcellularLocation>
        <location evidence="1">Virion</location>
    </subcellularLocation>
</comment>
<reference evidence="6 7" key="1">
    <citation type="journal article" date="2015" name="Plant Pathol. J.">
        <title>Isolation and Genomic Characterization of the T4-Like Bacteriophage PM2 Infecting Pectobacterium carotovorum subsp. carotovorum.</title>
        <authorList>
            <person name="Lim J.A."/>
            <person name="Lee D.H."/>
            <person name="Heu S."/>
        </authorList>
    </citation>
    <scope>NUCLEOTIDE SEQUENCE [LARGE SCALE GENOMIC DNA]</scope>
</reference>
<keyword evidence="3" id="KW-1227">Viral tail protein</keyword>
<evidence type="ECO:0000313" key="7">
    <source>
        <dbReference type="Proteomes" id="UP000030739"/>
    </source>
</evidence>
<feature type="domain" description="Tail fibre protein gp37 trimerization region" evidence="4">
    <location>
        <begin position="577"/>
        <end position="650"/>
    </location>
</feature>
<sequence>MADIKQIQFKRSNTAGARPTSEQIAEGELAINLTDRTLFTKNTLGQVIDLGFAKGGTVVGDINQTGNINSTGNIVAAEILATTRLDSNGPITSNNGRIYSNAPANVDAKVILQGLEIPSSRLRERGSIWAAPQTTTFGSVVISSYNGTNATTASNFIFNGDGDLNVPKNVLATQFKASVQIESPKTVTRQIITSGRATINEFGGNPDYGWNDLVSWPHSETNSINYVYKGRASSSGTIWHQVLDERAGVAEWALYTGVSTSAKNFSVSSIGDGKFRRNLIIGSSSGANYSSLGDNSISIGDVNTGFRRPSLGNLHVLANNSIVAGFSEPDGLNYSYRRLVVQTNNLSNQSVLPENNTAQLRIATFNDNNNFGDGWTHIGYNAGGEYNHYFRGKGEAAFAMGKGVNIATGGLKVTGDSSFVGNVTITGQITPQNYANFDIRYPSYSALSSGINQEIVSRSANAFRSVGARYGFIIRSSGDATHFLSTAIDDPYGTFSSNRPLRIDHITGIVTMEQGLSVLTNVNIGAATYRTDGNILGSNWTSGNLATHISTEDGKRVLKTGDTMSGRLFINQNEGAQLVVNNPEANGPVFIIGRKNQADSFYVGNGNSNSGDVMLHNYVFNNTLTLRQNDTLISKPLLVTGGITSTGGITLGDWTNIDNRINNSSLGVGQTWVNQSRTFNTEYTNDTNKPIMVNVSFSWETNGTIIQFLVDNVVVDTNRIRGFSMSGNFQVIVPKGSKYMITRVSQDISAVIISNWAELR</sequence>
<dbReference type="Gene3D" id="6.20.80.10">
    <property type="match status" value="1"/>
</dbReference>
<evidence type="ECO:0000259" key="4">
    <source>
        <dbReference type="Pfam" id="PF20744"/>
    </source>
</evidence>